<evidence type="ECO:0000313" key="2">
    <source>
        <dbReference type="Proteomes" id="UP000092460"/>
    </source>
</evidence>
<reference evidence="1" key="2">
    <citation type="submission" date="2020-05" db="UniProtKB">
        <authorList>
            <consortium name="EnsemblMetazoa"/>
        </authorList>
    </citation>
    <scope>IDENTIFICATION</scope>
    <source>
        <strain evidence="1">IAEA</strain>
    </source>
</reference>
<dbReference type="EMBL" id="JXJN01025493">
    <property type="status" value="NOT_ANNOTATED_CDS"/>
    <property type="molecule type" value="Genomic_DNA"/>
</dbReference>
<protein>
    <submittedName>
        <fullName evidence="1">Uncharacterized protein</fullName>
    </submittedName>
</protein>
<name>A0A1B0C4J1_9MUSC</name>
<evidence type="ECO:0000313" key="1">
    <source>
        <dbReference type="EnsemblMetazoa" id="GPPI048932-PA"/>
    </source>
</evidence>
<accession>A0A1B0C4J1</accession>
<organism evidence="1 2">
    <name type="scientific">Glossina palpalis gambiensis</name>
    <dbReference type="NCBI Taxonomy" id="67801"/>
    <lineage>
        <taxon>Eukaryota</taxon>
        <taxon>Metazoa</taxon>
        <taxon>Ecdysozoa</taxon>
        <taxon>Arthropoda</taxon>
        <taxon>Hexapoda</taxon>
        <taxon>Insecta</taxon>
        <taxon>Pterygota</taxon>
        <taxon>Neoptera</taxon>
        <taxon>Endopterygota</taxon>
        <taxon>Diptera</taxon>
        <taxon>Brachycera</taxon>
        <taxon>Muscomorpha</taxon>
        <taxon>Hippoboscoidea</taxon>
        <taxon>Glossinidae</taxon>
        <taxon>Glossina</taxon>
    </lineage>
</organism>
<dbReference type="AlphaFoldDB" id="A0A1B0C4J1"/>
<sequence>MKSQLDPVQNRAIRESDICIGRRLAKIIIGSSNTKNAFAIRVSKLLKRVIKTYPIQGPKLVSSIDEVCHEVSCYLYVLLHMTAELITNKSLMMILLNLKRFL</sequence>
<dbReference type="VEuPathDB" id="VectorBase:GPPI048932"/>
<dbReference type="Proteomes" id="UP000092460">
    <property type="component" value="Unassembled WGS sequence"/>
</dbReference>
<proteinExistence type="predicted"/>
<reference evidence="2" key="1">
    <citation type="submission" date="2015-01" db="EMBL/GenBank/DDBJ databases">
        <authorList>
            <person name="Aksoy S."/>
            <person name="Warren W."/>
            <person name="Wilson R.K."/>
        </authorList>
    </citation>
    <scope>NUCLEOTIDE SEQUENCE [LARGE SCALE GENOMIC DNA]</scope>
    <source>
        <strain evidence="2">IAEA</strain>
    </source>
</reference>
<dbReference type="EnsemblMetazoa" id="GPPI048932-RA">
    <property type="protein sequence ID" value="GPPI048932-PA"/>
    <property type="gene ID" value="GPPI048932"/>
</dbReference>
<keyword evidence="2" id="KW-1185">Reference proteome</keyword>